<gene>
    <name evidence="1" type="ORF">Lalb_Chr04g0263981</name>
</gene>
<dbReference type="Proteomes" id="UP000447434">
    <property type="component" value="Chromosome 4"/>
</dbReference>
<dbReference type="AlphaFoldDB" id="A0A6A4QTR2"/>
<accession>A0A6A4QTR2</accession>
<keyword evidence="2" id="KW-1185">Reference proteome</keyword>
<sequence>MGISQWLETPRSQVLTSSIPWSNKTLSMVGDSSLVAGPNTQTLHQIPLLT</sequence>
<organism evidence="1 2">
    <name type="scientific">Lupinus albus</name>
    <name type="common">White lupine</name>
    <name type="synonym">Lupinus termis</name>
    <dbReference type="NCBI Taxonomy" id="3870"/>
    <lineage>
        <taxon>Eukaryota</taxon>
        <taxon>Viridiplantae</taxon>
        <taxon>Streptophyta</taxon>
        <taxon>Embryophyta</taxon>
        <taxon>Tracheophyta</taxon>
        <taxon>Spermatophyta</taxon>
        <taxon>Magnoliopsida</taxon>
        <taxon>eudicotyledons</taxon>
        <taxon>Gunneridae</taxon>
        <taxon>Pentapetalae</taxon>
        <taxon>rosids</taxon>
        <taxon>fabids</taxon>
        <taxon>Fabales</taxon>
        <taxon>Fabaceae</taxon>
        <taxon>Papilionoideae</taxon>
        <taxon>50 kb inversion clade</taxon>
        <taxon>genistoids sensu lato</taxon>
        <taxon>core genistoids</taxon>
        <taxon>Genisteae</taxon>
        <taxon>Lupinus</taxon>
    </lineage>
</organism>
<proteinExistence type="predicted"/>
<evidence type="ECO:0000313" key="1">
    <source>
        <dbReference type="EMBL" id="KAE9616274.1"/>
    </source>
</evidence>
<evidence type="ECO:0000313" key="2">
    <source>
        <dbReference type="Proteomes" id="UP000447434"/>
    </source>
</evidence>
<name>A0A6A4QTR2_LUPAL</name>
<comment type="caution">
    <text evidence="1">The sequence shown here is derived from an EMBL/GenBank/DDBJ whole genome shotgun (WGS) entry which is preliminary data.</text>
</comment>
<dbReference type="EMBL" id="WOCE01000004">
    <property type="protein sequence ID" value="KAE9616274.1"/>
    <property type="molecule type" value="Genomic_DNA"/>
</dbReference>
<reference evidence="2" key="1">
    <citation type="journal article" date="2020" name="Nat. Commun.">
        <title>Genome sequence of the cluster root forming white lupin.</title>
        <authorList>
            <person name="Hufnagel B."/>
            <person name="Marques A."/>
            <person name="Soriano A."/>
            <person name="Marques L."/>
            <person name="Divol F."/>
            <person name="Doumas P."/>
            <person name="Sallet E."/>
            <person name="Mancinotti D."/>
            <person name="Carrere S."/>
            <person name="Marande W."/>
            <person name="Arribat S."/>
            <person name="Keller J."/>
            <person name="Huneau C."/>
            <person name="Blein T."/>
            <person name="Aime D."/>
            <person name="Laguerre M."/>
            <person name="Taylor J."/>
            <person name="Schubert V."/>
            <person name="Nelson M."/>
            <person name="Geu-Flores F."/>
            <person name="Crespi M."/>
            <person name="Gallardo-Guerrero K."/>
            <person name="Delaux P.-M."/>
            <person name="Salse J."/>
            <person name="Berges H."/>
            <person name="Guyot R."/>
            <person name="Gouzy J."/>
            <person name="Peret B."/>
        </authorList>
    </citation>
    <scope>NUCLEOTIDE SEQUENCE [LARGE SCALE GENOMIC DNA]</scope>
    <source>
        <strain evidence="2">cv. Amiga</strain>
    </source>
</reference>
<protein>
    <submittedName>
        <fullName evidence="1">Uncharacterized protein</fullName>
    </submittedName>
</protein>